<reference evidence="2 3" key="1">
    <citation type="submission" date="2020-04" db="EMBL/GenBank/DDBJ databases">
        <title>CFH 90308 Microbacterium sp.</title>
        <authorList>
            <person name="Nie G."/>
            <person name="Ming H."/>
            <person name="Xia T."/>
        </authorList>
    </citation>
    <scope>NUCLEOTIDE SEQUENCE [LARGE SCALE GENOMIC DNA]</scope>
    <source>
        <strain evidence="2 3">CFH 90308</strain>
    </source>
</reference>
<name>A0ABX1K6E9_9MICO</name>
<keyword evidence="3" id="KW-1185">Reference proteome</keyword>
<comment type="caution">
    <text evidence="2">The sequence shown here is derived from an EMBL/GenBank/DDBJ whole genome shotgun (WGS) entry which is preliminary data.</text>
</comment>
<proteinExistence type="predicted"/>
<gene>
    <name evidence="2" type="ORF">HF576_01895</name>
</gene>
<evidence type="ECO:0000313" key="2">
    <source>
        <dbReference type="EMBL" id="NLP82591.1"/>
    </source>
</evidence>
<organism evidence="2 3">
    <name type="scientific">Microbacterium salsuginis</name>
    <dbReference type="NCBI Taxonomy" id="2722803"/>
    <lineage>
        <taxon>Bacteria</taxon>
        <taxon>Bacillati</taxon>
        <taxon>Actinomycetota</taxon>
        <taxon>Actinomycetes</taxon>
        <taxon>Micrococcales</taxon>
        <taxon>Microbacteriaceae</taxon>
        <taxon>Microbacterium</taxon>
    </lineage>
</organism>
<dbReference type="Proteomes" id="UP001429745">
    <property type="component" value="Unassembled WGS sequence"/>
</dbReference>
<dbReference type="RefSeq" id="WP_168911083.1">
    <property type="nucleotide sequence ID" value="NZ_JABACI010000001.1"/>
</dbReference>
<accession>A0ABX1K6E9</accession>
<evidence type="ECO:0000256" key="1">
    <source>
        <dbReference type="SAM" id="MobiDB-lite"/>
    </source>
</evidence>
<feature type="region of interest" description="Disordered" evidence="1">
    <location>
        <begin position="18"/>
        <end position="38"/>
    </location>
</feature>
<dbReference type="EMBL" id="JABACI010000001">
    <property type="protein sequence ID" value="NLP82591.1"/>
    <property type="molecule type" value="Genomic_DNA"/>
</dbReference>
<evidence type="ECO:0000313" key="3">
    <source>
        <dbReference type="Proteomes" id="UP001429745"/>
    </source>
</evidence>
<protein>
    <submittedName>
        <fullName evidence="2">Uncharacterized protein</fullName>
    </submittedName>
</protein>
<sequence length="107" mass="11462">MSWDSSFWWPHTVRIQSIGGGGLGPAPGATRSSVAEVKDERRLVRTTDGDQVVSSSTVTVPLAANVREGELVTVWLGTTAERTARVLAVGRDENDPPLPSHLVLSLE</sequence>